<gene>
    <name evidence="7" type="ORF">HMPREF9624_00011</name>
</gene>
<feature type="transmembrane region" description="Helical" evidence="5">
    <location>
        <begin position="257"/>
        <end position="273"/>
    </location>
</feature>
<dbReference type="EMBL" id="AFZD01000001">
    <property type="protein sequence ID" value="EHL14446.1"/>
    <property type="molecule type" value="Genomic_DNA"/>
</dbReference>
<evidence type="ECO:0000256" key="4">
    <source>
        <dbReference type="ARBA" id="ARBA00023136"/>
    </source>
</evidence>
<keyword evidence="4 5" id="KW-0472">Membrane</keyword>
<feature type="transmembrane region" description="Helical" evidence="5">
    <location>
        <begin position="131"/>
        <end position="150"/>
    </location>
</feature>
<feature type="transmembrane region" description="Helical" evidence="5">
    <location>
        <begin position="208"/>
        <end position="227"/>
    </location>
</feature>
<evidence type="ECO:0000313" key="8">
    <source>
        <dbReference type="Proteomes" id="UP000003527"/>
    </source>
</evidence>
<dbReference type="AlphaFoldDB" id="G9WR02"/>
<feature type="transmembrane region" description="Helical" evidence="5">
    <location>
        <begin position="51"/>
        <end position="74"/>
    </location>
</feature>
<keyword evidence="3 5" id="KW-1133">Transmembrane helix</keyword>
<feature type="transmembrane region" description="Helical" evidence="5">
    <location>
        <begin position="349"/>
        <end position="370"/>
    </location>
</feature>
<dbReference type="GO" id="GO:0016020">
    <property type="term" value="C:membrane"/>
    <property type="evidence" value="ECO:0007669"/>
    <property type="project" value="UniProtKB-SubCell"/>
</dbReference>
<dbReference type="InterPro" id="IPR007016">
    <property type="entry name" value="O-antigen_ligase-rel_domated"/>
</dbReference>
<keyword evidence="2 5" id="KW-0812">Transmembrane</keyword>
<dbReference type="PANTHER" id="PTHR37422:SF13">
    <property type="entry name" value="LIPOPOLYSACCHARIDE BIOSYNTHESIS PROTEIN PA4999-RELATED"/>
    <property type="match status" value="1"/>
</dbReference>
<dbReference type="PATRIC" id="fig|796944.3.peg.11"/>
<evidence type="ECO:0000256" key="1">
    <source>
        <dbReference type="ARBA" id="ARBA00004141"/>
    </source>
</evidence>
<evidence type="ECO:0000256" key="2">
    <source>
        <dbReference type="ARBA" id="ARBA00022692"/>
    </source>
</evidence>
<feature type="transmembrane region" description="Helical" evidence="5">
    <location>
        <begin position="19"/>
        <end position="39"/>
    </location>
</feature>
<reference evidence="7 8" key="1">
    <citation type="submission" date="2011-08" db="EMBL/GenBank/DDBJ databases">
        <title>The Genome Sequence of Oribacterium sp. ACB7.</title>
        <authorList>
            <consortium name="The Broad Institute Genome Sequencing Platform"/>
            <person name="Earl A."/>
            <person name="Ward D."/>
            <person name="Feldgarden M."/>
            <person name="Gevers D."/>
            <person name="Sizova M."/>
            <person name="Hazen A."/>
            <person name="Epstein S."/>
            <person name="Young S.K."/>
            <person name="Zeng Q."/>
            <person name="Gargeya S."/>
            <person name="Fitzgerald M."/>
            <person name="Haas B."/>
            <person name="Abouelleil A."/>
            <person name="Alvarado L."/>
            <person name="Arachchi H.M."/>
            <person name="Berlin A."/>
            <person name="Brown A."/>
            <person name="Chapman S.B."/>
            <person name="Chen Z."/>
            <person name="Dunbar C."/>
            <person name="Freedman E."/>
            <person name="Gearin G."/>
            <person name="Gellesch M."/>
            <person name="Goldberg J."/>
            <person name="Griggs A."/>
            <person name="Gujja S."/>
            <person name="Heiman D."/>
            <person name="Howarth C."/>
            <person name="Larson L."/>
            <person name="Lui A."/>
            <person name="MacDonald P.J.P."/>
            <person name="Montmayeur A."/>
            <person name="Murphy C."/>
            <person name="Neiman D."/>
            <person name="Pearson M."/>
            <person name="Priest M."/>
            <person name="Roberts A."/>
            <person name="Saif S."/>
            <person name="Shea T."/>
            <person name="Shenoy N."/>
            <person name="Sisk P."/>
            <person name="Stolte C."/>
            <person name="Sykes S."/>
            <person name="Wortman J."/>
            <person name="Nusbaum C."/>
            <person name="Birren B."/>
        </authorList>
    </citation>
    <scope>NUCLEOTIDE SEQUENCE [LARGE SCALE GENOMIC DNA]</scope>
    <source>
        <strain evidence="7 8">ACB7</strain>
    </source>
</reference>
<evidence type="ECO:0000313" key="7">
    <source>
        <dbReference type="EMBL" id="EHL14446.1"/>
    </source>
</evidence>
<protein>
    <recommendedName>
        <fullName evidence="6">O-antigen ligase-related domain-containing protein</fullName>
    </recommendedName>
</protein>
<evidence type="ECO:0000256" key="3">
    <source>
        <dbReference type="ARBA" id="ARBA00022989"/>
    </source>
</evidence>
<evidence type="ECO:0000256" key="5">
    <source>
        <dbReference type="SAM" id="Phobius"/>
    </source>
</evidence>
<dbReference type="RefSeq" id="WP_009535963.1">
    <property type="nucleotide sequence ID" value="NZ_JH414504.1"/>
</dbReference>
<proteinExistence type="predicted"/>
<feature type="transmembrane region" description="Helical" evidence="5">
    <location>
        <begin position="515"/>
        <end position="532"/>
    </location>
</feature>
<dbReference type="Proteomes" id="UP000003527">
    <property type="component" value="Unassembled WGS sequence"/>
</dbReference>
<feature type="domain" description="O-antigen ligase-related" evidence="6">
    <location>
        <begin position="315"/>
        <end position="470"/>
    </location>
</feature>
<feature type="transmembrane region" description="Helical" evidence="5">
    <location>
        <begin position="105"/>
        <end position="125"/>
    </location>
</feature>
<dbReference type="InterPro" id="IPR051533">
    <property type="entry name" value="WaaL-like"/>
</dbReference>
<keyword evidence="8" id="KW-1185">Reference proteome</keyword>
<comment type="caution">
    <text evidence="7">The sequence shown here is derived from an EMBL/GenBank/DDBJ whole genome shotgun (WGS) entry which is preliminary data.</text>
</comment>
<feature type="transmembrane region" description="Helical" evidence="5">
    <location>
        <begin position="162"/>
        <end position="188"/>
    </location>
</feature>
<evidence type="ECO:0000259" key="6">
    <source>
        <dbReference type="Pfam" id="PF04932"/>
    </source>
</evidence>
<dbReference type="Pfam" id="PF04932">
    <property type="entry name" value="Wzy_C"/>
    <property type="match status" value="1"/>
</dbReference>
<feature type="transmembrane region" description="Helical" evidence="5">
    <location>
        <begin position="234"/>
        <end position="251"/>
    </location>
</feature>
<feature type="transmembrane region" description="Helical" evidence="5">
    <location>
        <begin position="489"/>
        <end position="509"/>
    </location>
</feature>
<dbReference type="PANTHER" id="PTHR37422">
    <property type="entry name" value="TEICHURONIC ACID BIOSYNTHESIS PROTEIN TUAE"/>
    <property type="match status" value="1"/>
</dbReference>
<comment type="subcellular location">
    <subcellularLocation>
        <location evidence="1">Membrane</location>
        <topology evidence="1">Multi-pass membrane protein</topology>
    </subcellularLocation>
</comment>
<organism evidence="7 8">
    <name type="scientific">Oribacterium asaccharolyticum ACB7</name>
    <dbReference type="NCBI Taxonomy" id="796944"/>
    <lineage>
        <taxon>Bacteria</taxon>
        <taxon>Bacillati</taxon>
        <taxon>Bacillota</taxon>
        <taxon>Clostridia</taxon>
        <taxon>Lachnospirales</taxon>
        <taxon>Lachnospiraceae</taxon>
        <taxon>Oribacterium</taxon>
    </lineage>
</organism>
<accession>G9WR02</accession>
<feature type="transmembrane region" description="Helical" evidence="5">
    <location>
        <begin position="285"/>
        <end position="302"/>
    </location>
</feature>
<feature type="transmembrane region" description="Helical" evidence="5">
    <location>
        <begin position="454"/>
        <end position="477"/>
    </location>
</feature>
<dbReference type="HOGENOM" id="CLU_036591_0_0_9"/>
<name>G9WR02_9FIRM</name>
<feature type="transmembrane region" description="Helical" evidence="5">
    <location>
        <begin position="314"/>
        <end position="337"/>
    </location>
</feature>
<sequence>MDAVAVKVQTKEERDFYRIAEGISLLYLGVIFLIYPFYFRNGYFDILQAKFSFFWISSLAYSAIMTLFLLLYAFTLKKEERSRIYTKLFFRVEDGRKKLFLPTDVFFLILIAIYCISMFLSGYIYETWWGSTGRFMGTFTWLLLFLDYFFLTRFYHFKKGHLVIFSLSVFLQACWGISDFFWMNLFHFFDGVDNKGLWSTFAGGVGNINGYTSLMISYTGLYAGLYLKGKDGKWSLLFLLMYMFTLLAAMYGMSDNAVFALFVLFLALPFFCFRKKEVLLQCIDLYLAFFLTMKLAVYLIPAEGTSYELGDKGFFLQLGYTALPFLAIPVLGLLRLLVMKLRDEAVQKLLRPLYYALFCFILCGVIFVFYDANVSHKLAFLANYRNYFLFDDAWGSGRGFIWKMGLDFFMNKMPLWQRIFGYGPDSYYMLTNDHYKFEVSQSAFGAIDNIHNEYLNILLTIGMAGLIAYFLFIFFSLKTLWEKDREGEESFSGTVFPFATGIALLCYLGQAVINIAVPIVLPIVFILFFLGLGTKCRAQECSDGTAS</sequence>